<evidence type="ECO:0000313" key="2">
    <source>
        <dbReference type="EMBL" id="KAJ1527554.1"/>
    </source>
</evidence>
<feature type="region of interest" description="Disordered" evidence="1">
    <location>
        <begin position="100"/>
        <end position="151"/>
    </location>
</feature>
<dbReference type="AlphaFoldDB" id="A0AAV7XMZ8"/>
<keyword evidence="3" id="KW-1185">Reference proteome</keyword>
<feature type="compositionally biased region" description="Pro residues" evidence="1">
    <location>
        <begin position="260"/>
        <end position="269"/>
    </location>
</feature>
<reference evidence="2" key="1">
    <citation type="submission" date="2022-12" db="EMBL/GenBank/DDBJ databases">
        <title>Chromosome-level genome assembly of the bean flower thrips Megalurothrips usitatus.</title>
        <authorList>
            <person name="Ma L."/>
            <person name="Liu Q."/>
            <person name="Li H."/>
            <person name="Cai W."/>
        </authorList>
    </citation>
    <scope>NUCLEOTIDE SEQUENCE</scope>
    <source>
        <strain evidence="2">Cailab_2022a</strain>
    </source>
</reference>
<feature type="compositionally biased region" description="Pro residues" evidence="1">
    <location>
        <begin position="199"/>
        <end position="223"/>
    </location>
</feature>
<dbReference type="Proteomes" id="UP001075354">
    <property type="component" value="Chromosome 5"/>
</dbReference>
<feature type="compositionally biased region" description="Basic residues" evidence="1">
    <location>
        <begin position="103"/>
        <end position="131"/>
    </location>
</feature>
<accession>A0AAV7XMZ8</accession>
<feature type="compositionally biased region" description="Low complexity" evidence="1">
    <location>
        <begin position="270"/>
        <end position="281"/>
    </location>
</feature>
<evidence type="ECO:0000256" key="1">
    <source>
        <dbReference type="SAM" id="MobiDB-lite"/>
    </source>
</evidence>
<protein>
    <submittedName>
        <fullName evidence="2">Uncharacterized protein</fullName>
    </submittedName>
</protein>
<name>A0AAV7XMZ8_9NEOP</name>
<feature type="compositionally biased region" description="Low complexity" evidence="1">
    <location>
        <begin position="139"/>
        <end position="151"/>
    </location>
</feature>
<sequence length="287" mass="30316">MEASGPVTHEDVEAGVVEADARPPRSVVICVDKAVSTGDLGAALGAPLGDLLAALVQSKASAIKAECEREDERSRGGPRAGVWRLHWLHRKEPQAQSRVTPMVHHHHHHGHHHPLHHHHHHHHHHRNHHHQPPLTLLGSPAAAAEAPSPCSSDLAACTLPAPQDVTITGMCTTSDAPCLPSDSTLSPGHPDEDSDSGPNAPPPLPLDPPPSRPRPRPRVPPPLRRTLSSRSHQYHNFDYPAAPRATSLSCNATPMGTPLGTPPGTPPGTPVASAAPSRSGSPPTPAE</sequence>
<evidence type="ECO:0000313" key="3">
    <source>
        <dbReference type="Proteomes" id="UP001075354"/>
    </source>
</evidence>
<organism evidence="2 3">
    <name type="scientific">Megalurothrips usitatus</name>
    <name type="common">bean blossom thrips</name>
    <dbReference type="NCBI Taxonomy" id="439358"/>
    <lineage>
        <taxon>Eukaryota</taxon>
        <taxon>Metazoa</taxon>
        <taxon>Ecdysozoa</taxon>
        <taxon>Arthropoda</taxon>
        <taxon>Hexapoda</taxon>
        <taxon>Insecta</taxon>
        <taxon>Pterygota</taxon>
        <taxon>Neoptera</taxon>
        <taxon>Paraneoptera</taxon>
        <taxon>Thysanoptera</taxon>
        <taxon>Terebrantia</taxon>
        <taxon>Thripoidea</taxon>
        <taxon>Thripidae</taxon>
        <taxon>Megalurothrips</taxon>
    </lineage>
</organism>
<comment type="caution">
    <text evidence="2">The sequence shown here is derived from an EMBL/GenBank/DDBJ whole genome shotgun (WGS) entry which is preliminary data.</text>
</comment>
<dbReference type="EMBL" id="JAPTSV010000005">
    <property type="protein sequence ID" value="KAJ1527554.1"/>
    <property type="molecule type" value="Genomic_DNA"/>
</dbReference>
<proteinExistence type="predicted"/>
<gene>
    <name evidence="2" type="ORF">ONE63_007520</name>
</gene>
<feature type="region of interest" description="Disordered" evidence="1">
    <location>
        <begin position="179"/>
        <end position="287"/>
    </location>
</feature>